<evidence type="ECO:0000256" key="3">
    <source>
        <dbReference type="ARBA" id="ARBA00022840"/>
    </source>
</evidence>
<dbReference type="SUPFAM" id="SSF55931">
    <property type="entry name" value="Glutamine synthetase/guanido kinase"/>
    <property type="match status" value="1"/>
</dbReference>
<name>A0A1I5ZRU6_9PSEU</name>
<gene>
    <name evidence="6" type="ORF">SAMN05421810_11092</name>
</gene>
<comment type="similarity">
    <text evidence="5">Belongs to the glutamate--cysteine ligase type 2 family. YbdK subfamily.</text>
</comment>
<comment type="catalytic activity">
    <reaction evidence="4 5">
        <text>L-cysteine + L-glutamate + ATP = gamma-L-glutamyl-L-cysteine + ADP + phosphate + H(+)</text>
        <dbReference type="Rhea" id="RHEA:13285"/>
        <dbReference type="ChEBI" id="CHEBI:15378"/>
        <dbReference type="ChEBI" id="CHEBI:29985"/>
        <dbReference type="ChEBI" id="CHEBI:30616"/>
        <dbReference type="ChEBI" id="CHEBI:35235"/>
        <dbReference type="ChEBI" id="CHEBI:43474"/>
        <dbReference type="ChEBI" id="CHEBI:58173"/>
        <dbReference type="ChEBI" id="CHEBI:456216"/>
        <dbReference type="EC" id="6.3.2.2"/>
    </reaction>
</comment>
<dbReference type="Pfam" id="PF04107">
    <property type="entry name" value="GCS2"/>
    <property type="match status" value="1"/>
</dbReference>
<dbReference type="HAMAP" id="MF_01609">
    <property type="entry name" value="Glu_cys_ligase_2"/>
    <property type="match status" value="1"/>
</dbReference>
<dbReference type="PANTHER" id="PTHR36510:SF1">
    <property type="entry name" value="GLUTAMATE--CYSTEINE LIGASE 2-RELATED"/>
    <property type="match status" value="1"/>
</dbReference>
<dbReference type="RefSeq" id="WP_243859773.1">
    <property type="nucleotide sequence ID" value="NZ_FOWW01000010.1"/>
</dbReference>
<dbReference type="InterPro" id="IPR014746">
    <property type="entry name" value="Gln_synth/guanido_kin_cat_dom"/>
</dbReference>
<protein>
    <recommendedName>
        <fullName evidence="5">Putative glutamate--cysteine ligase 2</fullName>
        <ecNumber evidence="5">6.3.2.2</ecNumber>
    </recommendedName>
    <alternativeName>
        <fullName evidence="5">Gamma-glutamylcysteine synthetase 2</fullName>
        <shortName evidence="5">GCS 2</shortName>
        <shortName evidence="5">Gamma-GCS 2</shortName>
    </alternativeName>
</protein>
<dbReference type="GO" id="GO:0004357">
    <property type="term" value="F:glutamate-cysteine ligase activity"/>
    <property type="evidence" value="ECO:0007669"/>
    <property type="project" value="UniProtKB-EC"/>
</dbReference>
<dbReference type="PANTHER" id="PTHR36510">
    <property type="entry name" value="GLUTAMATE--CYSTEINE LIGASE 2-RELATED"/>
    <property type="match status" value="1"/>
</dbReference>
<proteinExistence type="inferred from homology"/>
<sequence length="362" mass="38764">MADQLTVGVEEEFLLVDSSGHLAAMGPEVVHDSADPAGELQEELTRSQVESATPVCHGGEELLAQLRKLRTSLIEEAASRGLRLLPSGTPLLTESGPAGITPRPRYRRMARHFGAIADTGTMCGCHVHVGISDRATGVEISNRLRPWLPVLLALTANSPYNEGADTGYASWRHVLWSRWPSAGPPPLFTSLDHYDDSVGAMLDVGAILDHGMVYWDIRPSAKRPTLEFRVSDVAATAAEAATLAIVVRGLVAVALRDLEAGRPVPALPPEVLRARLWRAARDGLGGKCPHPVTGGLVVGRDLPGLVVEHLRPVLPPADLEFAGTRLAALARHGGGAQRQRAAFAERHRITDVIDLLVHTAGR</sequence>
<comment type="function">
    <text evidence="5">ATP-dependent carboxylate-amine ligase which exhibits weak glutamate--cysteine ligase activity.</text>
</comment>
<reference evidence="7" key="1">
    <citation type="submission" date="2016-10" db="EMBL/GenBank/DDBJ databases">
        <authorList>
            <person name="Varghese N."/>
            <person name="Submissions S."/>
        </authorList>
    </citation>
    <scope>NUCLEOTIDE SEQUENCE [LARGE SCALE GENOMIC DNA]</scope>
    <source>
        <strain evidence="7">CGMCC 4.5579</strain>
    </source>
</reference>
<dbReference type="STRING" id="587909.SAMN05421810_11092"/>
<dbReference type="GO" id="GO:0005524">
    <property type="term" value="F:ATP binding"/>
    <property type="evidence" value="ECO:0007669"/>
    <property type="project" value="UniProtKB-KW"/>
</dbReference>
<dbReference type="InterPro" id="IPR050141">
    <property type="entry name" value="GCL_type2/YbdK_subfam"/>
</dbReference>
<keyword evidence="1 5" id="KW-0436">Ligase</keyword>
<evidence type="ECO:0000256" key="4">
    <source>
        <dbReference type="ARBA" id="ARBA00048819"/>
    </source>
</evidence>
<accession>A0A1I5ZRU6</accession>
<dbReference type="GO" id="GO:0042398">
    <property type="term" value="P:modified amino acid biosynthetic process"/>
    <property type="evidence" value="ECO:0007669"/>
    <property type="project" value="InterPro"/>
</dbReference>
<dbReference type="EC" id="6.3.2.2" evidence="5"/>
<organism evidence="6 7">
    <name type="scientific">Amycolatopsis arida</name>
    <dbReference type="NCBI Taxonomy" id="587909"/>
    <lineage>
        <taxon>Bacteria</taxon>
        <taxon>Bacillati</taxon>
        <taxon>Actinomycetota</taxon>
        <taxon>Actinomycetes</taxon>
        <taxon>Pseudonocardiales</taxon>
        <taxon>Pseudonocardiaceae</taxon>
        <taxon>Amycolatopsis</taxon>
    </lineage>
</organism>
<keyword evidence="2 5" id="KW-0547">Nucleotide-binding</keyword>
<evidence type="ECO:0000313" key="7">
    <source>
        <dbReference type="Proteomes" id="UP000198727"/>
    </source>
</evidence>
<evidence type="ECO:0000313" key="6">
    <source>
        <dbReference type="EMBL" id="SFQ59196.1"/>
    </source>
</evidence>
<dbReference type="EMBL" id="FOWW01000010">
    <property type="protein sequence ID" value="SFQ59196.1"/>
    <property type="molecule type" value="Genomic_DNA"/>
</dbReference>
<evidence type="ECO:0000256" key="5">
    <source>
        <dbReference type="HAMAP-Rule" id="MF_01609"/>
    </source>
</evidence>
<dbReference type="InterPro" id="IPR006336">
    <property type="entry name" value="GCS2"/>
</dbReference>
<dbReference type="Proteomes" id="UP000198727">
    <property type="component" value="Unassembled WGS sequence"/>
</dbReference>
<dbReference type="Gene3D" id="3.30.590.20">
    <property type="match status" value="1"/>
</dbReference>
<evidence type="ECO:0000256" key="1">
    <source>
        <dbReference type="ARBA" id="ARBA00022598"/>
    </source>
</evidence>
<dbReference type="AlphaFoldDB" id="A0A1I5ZRU6"/>
<dbReference type="InterPro" id="IPR011793">
    <property type="entry name" value="YbdK"/>
</dbReference>
<keyword evidence="3 5" id="KW-0067">ATP-binding</keyword>
<evidence type="ECO:0000256" key="2">
    <source>
        <dbReference type="ARBA" id="ARBA00022741"/>
    </source>
</evidence>
<keyword evidence="7" id="KW-1185">Reference proteome</keyword>
<dbReference type="NCBIfam" id="TIGR02050">
    <property type="entry name" value="gshA_cyan_rel"/>
    <property type="match status" value="1"/>
</dbReference>
<dbReference type="NCBIfam" id="NF010041">
    <property type="entry name" value="PRK13517.1-1"/>
    <property type="match status" value="1"/>
</dbReference>